<sequence length="386" mass="44056">MDLSSLSLFPATPEQVLISRRRTWPQWGGKLTEEQYLERDRQMDAMEHASHSKLITWVLAPRDNPTTLNFMCSCETFRRRGLVRYLGSNEQQSGIQEVTCYGIASVYTPLDKRRRGYASHMMRLLHWVLSGRGKDYNLPEFPVEWGQPPPEVDEAGKGLFSALYNDIGGQFYQKAGPGLVDSSGWEARDPISTVWEVPQEPFASQSCSGFTWLKYEDLGRLWTKDVQLIKRSIADMPTSAGLTALVSFLPDEGVASFQINRPIVGTEKDVSMDVWGVEKDHTSTDRPTYAVWSVDTHLSVPTLIVICLRATEETFPDLIHMIQEAARRHGVWKMEIWNLPEPLMGLAAHFGGKTFERDEHLPFIKWYGKGDTADIKWVFNEKFCWC</sequence>
<dbReference type="Pfam" id="PF22998">
    <property type="entry name" value="GNAT_LYC1-like"/>
    <property type="match status" value="1"/>
</dbReference>
<feature type="domain" description="LYC1 C-terminal" evidence="1">
    <location>
        <begin position="196"/>
        <end position="386"/>
    </location>
</feature>
<proteinExistence type="predicted"/>
<dbReference type="InParanoid" id="A0A0C3P4R8"/>
<evidence type="ECO:0000259" key="1">
    <source>
        <dbReference type="Pfam" id="PF22998"/>
    </source>
</evidence>
<reference evidence="3" key="2">
    <citation type="submission" date="2015-01" db="EMBL/GenBank/DDBJ databases">
        <title>Evolutionary Origins and Diversification of the Mycorrhizal Mutualists.</title>
        <authorList>
            <consortium name="DOE Joint Genome Institute"/>
            <consortium name="Mycorrhizal Genomics Consortium"/>
            <person name="Kohler A."/>
            <person name="Kuo A."/>
            <person name="Nagy L.G."/>
            <person name="Floudas D."/>
            <person name="Copeland A."/>
            <person name="Barry K.W."/>
            <person name="Cichocki N."/>
            <person name="Veneault-Fourrey C."/>
            <person name="LaButti K."/>
            <person name="Lindquist E.A."/>
            <person name="Lipzen A."/>
            <person name="Lundell T."/>
            <person name="Morin E."/>
            <person name="Murat C."/>
            <person name="Riley R."/>
            <person name="Ohm R."/>
            <person name="Sun H."/>
            <person name="Tunlid A."/>
            <person name="Henrissat B."/>
            <person name="Grigoriev I.V."/>
            <person name="Hibbett D.S."/>
            <person name="Martin F."/>
        </authorList>
    </citation>
    <scope>NUCLEOTIDE SEQUENCE [LARGE SCALE GENOMIC DNA]</scope>
    <source>
        <strain evidence="3">Marx 270</strain>
    </source>
</reference>
<dbReference type="EMBL" id="KN831982">
    <property type="protein sequence ID" value="KIO02441.1"/>
    <property type="molecule type" value="Genomic_DNA"/>
</dbReference>
<gene>
    <name evidence="2" type="ORF">M404DRAFT_1002464</name>
</gene>
<dbReference type="OrthoDB" id="2020070at2759"/>
<evidence type="ECO:0000313" key="2">
    <source>
        <dbReference type="EMBL" id="KIO02441.1"/>
    </source>
</evidence>
<dbReference type="PANTHER" id="PTHR34815">
    <property type="entry name" value="LYSINE ACETYLTRANSFERASE"/>
    <property type="match status" value="1"/>
</dbReference>
<accession>A0A0C3P4R8</accession>
<name>A0A0C3P4R8_PISTI</name>
<dbReference type="HOGENOM" id="CLU_038171_2_0_1"/>
<dbReference type="InterPro" id="IPR053013">
    <property type="entry name" value="LAT"/>
</dbReference>
<protein>
    <recommendedName>
        <fullName evidence="1">LYC1 C-terminal domain-containing protein</fullName>
    </recommendedName>
</protein>
<dbReference type="STRING" id="870435.A0A0C3P4R8"/>
<dbReference type="Proteomes" id="UP000054217">
    <property type="component" value="Unassembled WGS sequence"/>
</dbReference>
<evidence type="ECO:0000313" key="3">
    <source>
        <dbReference type="Proteomes" id="UP000054217"/>
    </source>
</evidence>
<dbReference type="AlphaFoldDB" id="A0A0C3P4R8"/>
<dbReference type="InterPro" id="IPR055100">
    <property type="entry name" value="GNAT_LYC1-like"/>
</dbReference>
<keyword evidence="3" id="KW-1185">Reference proteome</keyword>
<reference evidence="2 3" key="1">
    <citation type="submission" date="2014-04" db="EMBL/GenBank/DDBJ databases">
        <authorList>
            <consortium name="DOE Joint Genome Institute"/>
            <person name="Kuo A."/>
            <person name="Kohler A."/>
            <person name="Costa M.D."/>
            <person name="Nagy L.G."/>
            <person name="Floudas D."/>
            <person name="Copeland A."/>
            <person name="Barry K.W."/>
            <person name="Cichocki N."/>
            <person name="Veneault-Fourrey C."/>
            <person name="LaButti K."/>
            <person name="Lindquist E.A."/>
            <person name="Lipzen A."/>
            <person name="Lundell T."/>
            <person name="Morin E."/>
            <person name="Murat C."/>
            <person name="Sun H."/>
            <person name="Tunlid A."/>
            <person name="Henrissat B."/>
            <person name="Grigoriev I.V."/>
            <person name="Hibbett D.S."/>
            <person name="Martin F."/>
            <person name="Nordberg H.P."/>
            <person name="Cantor M.N."/>
            <person name="Hua S.X."/>
        </authorList>
    </citation>
    <scope>NUCLEOTIDE SEQUENCE [LARGE SCALE GENOMIC DNA]</scope>
    <source>
        <strain evidence="2 3">Marx 270</strain>
    </source>
</reference>
<organism evidence="2 3">
    <name type="scientific">Pisolithus tinctorius Marx 270</name>
    <dbReference type="NCBI Taxonomy" id="870435"/>
    <lineage>
        <taxon>Eukaryota</taxon>
        <taxon>Fungi</taxon>
        <taxon>Dikarya</taxon>
        <taxon>Basidiomycota</taxon>
        <taxon>Agaricomycotina</taxon>
        <taxon>Agaricomycetes</taxon>
        <taxon>Agaricomycetidae</taxon>
        <taxon>Boletales</taxon>
        <taxon>Sclerodermatineae</taxon>
        <taxon>Pisolithaceae</taxon>
        <taxon>Pisolithus</taxon>
    </lineage>
</organism>
<dbReference type="PANTHER" id="PTHR34815:SF2">
    <property type="entry name" value="N-ACETYLTRANSFERASE DOMAIN-CONTAINING PROTEIN"/>
    <property type="match status" value="1"/>
</dbReference>